<comment type="caution">
    <text evidence="5">The sequence shown here is derived from an EMBL/GenBank/DDBJ whole genome shotgun (WGS) entry which is preliminary data.</text>
</comment>
<evidence type="ECO:0000256" key="1">
    <source>
        <dbReference type="SAM" id="MobiDB-lite"/>
    </source>
</evidence>
<gene>
    <name evidence="5" type="ORF">KP79_PYT13295</name>
</gene>
<accession>A0A210R3V6</accession>
<feature type="transmembrane region" description="Helical" evidence="2">
    <location>
        <begin position="335"/>
        <end position="360"/>
    </location>
</feature>
<protein>
    <recommendedName>
        <fullName evidence="4">DUF7042 domain-containing protein</fullName>
    </recommendedName>
</protein>
<feature type="chain" id="PRO_5011990222" description="DUF7042 domain-containing protein" evidence="3">
    <location>
        <begin position="26"/>
        <end position="432"/>
    </location>
</feature>
<dbReference type="Pfam" id="PF23069">
    <property type="entry name" value="DUF7042"/>
    <property type="match status" value="1"/>
</dbReference>
<keyword evidence="2" id="KW-0812">Transmembrane</keyword>
<feature type="region of interest" description="Disordered" evidence="1">
    <location>
        <begin position="370"/>
        <end position="432"/>
    </location>
</feature>
<evidence type="ECO:0000256" key="2">
    <source>
        <dbReference type="SAM" id="Phobius"/>
    </source>
</evidence>
<proteinExistence type="predicted"/>
<dbReference type="AlphaFoldDB" id="A0A210R3V6"/>
<keyword evidence="2" id="KW-1133">Transmembrane helix</keyword>
<dbReference type="Proteomes" id="UP000242188">
    <property type="component" value="Unassembled WGS sequence"/>
</dbReference>
<dbReference type="OrthoDB" id="6057798at2759"/>
<evidence type="ECO:0000313" key="5">
    <source>
        <dbReference type="EMBL" id="OWF55626.1"/>
    </source>
</evidence>
<name>A0A210R3V6_MIZYE</name>
<feature type="signal peptide" evidence="3">
    <location>
        <begin position="1"/>
        <end position="25"/>
    </location>
</feature>
<keyword evidence="6" id="KW-1185">Reference proteome</keyword>
<evidence type="ECO:0000313" key="6">
    <source>
        <dbReference type="Proteomes" id="UP000242188"/>
    </source>
</evidence>
<dbReference type="InterPro" id="IPR055470">
    <property type="entry name" value="DUF7042"/>
</dbReference>
<reference evidence="5 6" key="1">
    <citation type="journal article" date="2017" name="Nat. Ecol. Evol.">
        <title>Scallop genome provides insights into evolution of bilaterian karyotype and development.</title>
        <authorList>
            <person name="Wang S."/>
            <person name="Zhang J."/>
            <person name="Jiao W."/>
            <person name="Li J."/>
            <person name="Xun X."/>
            <person name="Sun Y."/>
            <person name="Guo X."/>
            <person name="Huan P."/>
            <person name="Dong B."/>
            <person name="Zhang L."/>
            <person name="Hu X."/>
            <person name="Sun X."/>
            <person name="Wang J."/>
            <person name="Zhao C."/>
            <person name="Wang Y."/>
            <person name="Wang D."/>
            <person name="Huang X."/>
            <person name="Wang R."/>
            <person name="Lv J."/>
            <person name="Li Y."/>
            <person name="Zhang Z."/>
            <person name="Liu B."/>
            <person name="Lu W."/>
            <person name="Hui Y."/>
            <person name="Liang J."/>
            <person name="Zhou Z."/>
            <person name="Hou R."/>
            <person name="Li X."/>
            <person name="Liu Y."/>
            <person name="Li H."/>
            <person name="Ning X."/>
            <person name="Lin Y."/>
            <person name="Zhao L."/>
            <person name="Xing Q."/>
            <person name="Dou J."/>
            <person name="Li Y."/>
            <person name="Mao J."/>
            <person name="Guo H."/>
            <person name="Dou H."/>
            <person name="Li T."/>
            <person name="Mu C."/>
            <person name="Jiang W."/>
            <person name="Fu Q."/>
            <person name="Fu X."/>
            <person name="Miao Y."/>
            <person name="Liu J."/>
            <person name="Yu Q."/>
            <person name="Li R."/>
            <person name="Liao H."/>
            <person name="Li X."/>
            <person name="Kong Y."/>
            <person name="Jiang Z."/>
            <person name="Chourrout D."/>
            <person name="Li R."/>
            <person name="Bao Z."/>
        </authorList>
    </citation>
    <scope>NUCLEOTIDE SEQUENCE [LARGE SCALE GENOMIC DNA]</scope>
    <source>
        <strain evidence="5 6">PY_sf001</strain>
    </source>
</reference>
<evidence type="ECO:0000259" key="4">
    <source>
        <dbReference type="Pfam" id="PF23069"/>
    </source>
</evidence>
<evidence type="ECO:0000256" key="3">
    <source>
        <dbReference type="SAM" id="SignalP"/>
    </source>
</evidence>
<sequence>MTMWTGISLSCFILWILRSAHYVESTCSQPSSEWSGNWYDSQFDGTFGITWSSNVITITGWSVTAYSSTVTSWSCVTEDTTNNYIVFLGDQTVNLFGQPQNAYICMAWTQVSTYSYVYYLQANTEANAGEFRVFIEESTIATGAASKYCAPTSGPSTAEYHTLVKQSHITSVGQYFPTLLLGTYEYTANDGSSSLCGTGSVWDNCNDRTITAFNYTQCATVMAYSSGGTLYNVYSVVSGSYTYVTLVNADATTDESTTYRFTCLICQASGSNVQLSIDHGSCSTSGNPSTVPAGGMTATLTPYVTCPFTTTSATTTSSAAASATSSTTETSSGGIGLYIGAAIGGLLFILIIIGVIIICLKLKKKKNVVQDEEKKQAPPQECVIETMSPRDALEIGSPDIDNRLTPLPVQPIAPVTAPQTDKHPLPPITNNG</sequence>
<keyword evidence="3" id="KW-0732">Signal</keyword>
<keyword evidence="2" id="KW-0472">Membrane</keyword>
<organism evidence="5 6">
    <name type="scientific">Mizuhopecten yessoensis</name>
    <name type="common">Japanese scallop</name>
    <name type="synonym">Patinopecten yessoensis</name>
    <dbReference type="NCBI Taxonomy" id="6573"/>
    <lineage>
        <taxon>Eukaryota</taxon>
        <taxon>Metazoa</taxon>
        <taxon>Spiralia</taxon>
        <taxon>Lophotrochozoa</taxon>
        <taxon>Mollusca</taxon>
        <taxon>Bivalvia</taxon>
        <taxon>Autobranchia</taxon>
        <taxon>Pteriomorphia</taxon>
        <taxon>Pectinida</taxon>
        <taxon>Pectinoidea</taxon>
        <taxon>Pectinidae</taxon>
        <taxon>Mizuhopecten</taxon>
    </lineage>
</organism>
<dbReference type="EMBL" id="NEDP02000574">
    <property type="protein sequence ID" value="OWF55626.1"/>
    <property type="molecule type" value="Genomic_DNA"/>
</dbReference>
<feature type="domain" description="DUF7042" evidence="4">
    <location>
        <begin position="183"/>
        <end position="289"/>
    </location>
</feature>